<proteinExistence type="predicted"/>
<evidence type="ECO:0000256" key="1">
    <source>
        <dbReference type="SAM" id="MobiDB-lite"/>
    </source>
</evidence>
<dbReference type="AlphaFoldDB" id="A0A8T8K644"/>
<name>A0A8T8K644_9EURY</name>
<accession>A0A8T8K644</accession>
<protein>
    <submittedName>
        <fullName evidence="2">Uncharacterized protein</fullName>
    </submittedName>
</protein>
<dbReference type="KEGG" id="meme:HYG87_10090"/>
<gene>
    <name evidence="2" type="ORF">HYG87_10090</name>
</gene>
<organism evidence="2 3">
    <name type="scientific">Methanobacterium alkalithermotolerans</name>
    <dbReference type="NCBI Taxonomy" id="2731220"/>
    <lineage>
        <taxon>Archaea</taxon>
        <taxon>Methanobacteriati</taxon>
        <taxon>Methanobacteriota</taxon>
        <taxon>Methanomada group</taxon>
        <taxon>Methanobacteria</taxon>
        <taxon>Methanobacteriales</taxon>
        <taxon>Methanobacteriaceae</taxon>
        <taxon>Methanobacterium</taxon>
    </lineage>
</organism>
<dbReference type="GeneID" id="64821117"/>
<evidence type="ECO:0000313" key="2">
    <source>
        <dbReference type="EMBL" id="QUH24078.1"/>
    </source>
</evidence>
<reference evidence="2" key="1">
    <citation type="submission" date="2020-07" db="EMBL/GenBank/DDBJ databases">
        <title>Methanobacterium. sp. MethCan genome.</title>
        <authorList>
            <person name="Postec A."/>
            <person name="Quemeneur M."/>
        </authorList>
    </citation>
    <scope>NUCLEOTIDE SEQUENCE</scope>
    <source>
        <strain evidence="2">MethCAN</strain>
    </source>
</reference>
<dbReference type="EMBL" id="CP058560">
    <property type="protein sequence ID" value="QUH24078.1"/>
    <property type="molecule type" value="Genomic_DNA"/>
</dbReference>
<keyword evidence="3" id="KW-1185">Reference proteome</keyword>
<dbReference type="Proteomes" id="UP000681041">
    <property type="component" value="Chromosome"/>
</dbReference>
<feature type="region of interest" description="Disordered" evidence="1">
    <location>
        <begin position="67"/>
        <end position="88"/>
    </location>
</feature>
<evidence type="ECO:0000313" key="3">
    <source>
        <dbReference type="Proteomes" id="UP000681041"/>
    </source>
</evidence>
<dbReference type="RefSeq" id="WP_211533035.1">
    <property type="nucleotide sequence ID" value="NZ_CP058560.1"/>
</dbReference>
<sequence>MFKCEKCGKLCLKKDHSPESGDKKQDLCECGGNLIYFQGLMDHVLDEMDPFNEIIISPDYTILNENEDNISVSDKREASSLQKKKKND</sequence>